<keyword evidence="3 6" id="KW-0808">Transferase</keyword>
<evidence type="ECO:0000313" key="6">
    <source>
        <dbReference type="EMBL" id="ABG51651.1"/>
    </source>
</evidence>
<dbReference type="EMBL" id="CP000393">
    <property type="protein sequence ID" value="ABG51651.1"/>
    <property type="molecule type" value="Genomic_DNA"/>
</dbReference>
<evidence type="ECO:0000256" key="2">
    <source>
        <dbReference type="ARBA" id="ARBA00022490"/>
    </source>
</evidence>
<dbReference type="GO" id="GO:0008080">
    <property type="term" value="F:N-acetyltransferase activity"/>
    <property type="evidence" value="ECO:0007669"/>
    <property type="project" value="InterPro"/>
</dbReference>
<evidence type="ECO:0000259" key="5">
    <source>
        <dbReference type="PROSITE" id="PS51186"/>
    </source>
</evidence>
<dbReference type="SUPFAM" id="SSF55729">
    <property type="entry name" value="Acyl-CoA N-acyltransferases (Nat)"/>
    <property type="match status" value="1"/>
</dbReference>
<dbReference type="OrthoDB" id="9794566at2"/>
<dbReference type="CDD" id="cd04301">
    <property type="entry name" value="NAT_SF"/>
    <property type="match status" value="1"/>
</dbReference>
<keyword evidence="2" id="KW-0963">Cytoplasm</keyword>
<protein>
    <submittedName>
        <fullName evidence="6">Ribosomal-protein-alanine acetyltransferase</fullName>
    </submittedName>
</protein>
<organism evidence="6">
    <name type="scientific">Trichodesmium erythraeum (strain IMS101)</name>
    <dbReference type="NCBI Taxonomy" id="203124"/>
    <lineage>
        <taxon>Bacteria</taxon>
        <taxon>Bacillati</taxon>
        <taxon>Cyanobacteriota</taxon>
        <taxon>Cyanophyceae</taxon>
        <taxon>Oscillatoriophycideae</taxon>
        <taxon>Oscillatoriales</taxon>
        <taxon>Microcoleaceae</taxon>
        <taxon>Trichodesmium</taxon>
    </lineage>
</organism>
<reference evidence="6" key="1">
    <citation type="submission" date="2006-06" db="EMBL/GenBank/DDBJ databases">
        <title>Complete sequence of Trichodesmium erythraeum IMS101.</title>
        <authorList>
            <consortium name="US DOE Joint Genome Institute"/>
            <person name="Copeland A."/>
            <person name="Lucas S."/>
            <person name="Lapidus A."/>
            <person name="Barry K."/>
            <person name="Detter J.C."/>
            <person name="Glavina del Rio T."/>
            <person name="Hammon N."/>
            <person name="Israni S."/>
            <person name="Dalin E."/>
            <person name="Tice H."/>
            <person name="Pitluck S."/>
            <person name="Kiss H."/>
            <person name="Munk A.C."/>
            <person name="Brettin T."/>
            <person name="Bruce D."/>
            <person name="Han C."/>
            <person name="Tapia R."/>
            <person name="Gilna P."/>
            <person name="Schmutz J."/>
            <person name="Larimer F."/>
            <person name="Land M."/>
            <person name="Hauser L."/>
            <person name="Kyrpides N."/>
            <person name="Kim E."/>
            <person name="Richardson P."/>
        </authorList>
    </citation>
    <scope>NUCLEOTIDE SEQUENCE [LARGE SCALE GENOMIC DNA]</scope>
    <source>
        <strain evidence="6">IMS101</strain>
    </source>
</reference>
<dbReference type="PROSITE" id="PS51186">
    <property type="entry name" value="GNAT"/>
    <property type="match status" value="1"/>
</dbReference>
<gene>
    <name evidence="6" type="ordered locus">Tery_2436</name>
</gene>
<dbReference type="HOGENOM" id="CLU_013985_23_1_3"/>
<dbReference type="AlphaFoldDB" id="Q112C3"/>
<feature type="domain" description="N-acetyltransferase" evidence="5">
    <location>
        <begin position="4"/>
        <end position="173"/>
    </location>
</feature>
<dbReference type="PANTHER" id="PTHR43420:SF44">
    <property type="entry name" value="ACETYLTRANSFERASE YPEA"/>
    <property type="match status" value="1"/>
</dbReference>
<evidence type="ECO:0000256" key="4">
    <source>
        <dbReference type="ARBA" id="ARBA00023315"/>
    </source>
</evidence>
<evidence type="ECO:0000256" key="1">
    <source>
        <dbReference type="ARBA" id="ARBA00005395"/>
    </source>
</evidence>
<dbReference type="InterPro" id="IPR006464">
    <property type="entry name" value="AcTrfase_RimI/Ard1"/>
</dbReference>
<evidence type="ECO:0000256" key="3">
    <source>
        <dbReference type="ARBA" id="ARBA00022679"/>
    </source>
</evidence>
<dbReference type="KEGG" id="ter:Tery_2436"/>
<name>Q112C3_TRIEI</name>
<sequence length="201" mass="23389">MAIITVEKMSPKHISSVIELDRLCFGGLWSAQAYQRELESPNSDLLILVINHHTKDRNEEVMFKSSNFQLQINYSHQSIIGVCCLWAILEEAHITILGIHPQYQSLGFGQLLLYTLMRSAWERGLERATLEVAASNVSALSLYYKFGFQYVGRRRGYYQHTGEDALILWLSHLHEPEFEQTLSEWYRKVVDRINGYELIRH</sequence>
<dbReference type="PANTHER" id="PTHR43420">
    <property type="entry name" value="ACETYLTRANSFERASE"/>
    <property type="match status" value="1"/>
</dbReference>
<dbReference type="InterPro" id="IPR016181">
    <property type="entry name" value="Acyl_CoA_acyltransferase"/>
</dbReference>
<keyword evidence="4" id="KW-0012">Acyltransferase</keyword>
<dbReference type="STRING" id="203124.Tery_2436"/>
<dbReference type="Gene3D" id="3.40.630.30">
    <property type="match status" value="1"/>
</dbReference>
<accession>Q112C3</accession>
<dbReference type="NCBIfam" id="TIGR01575">
    <property type="entry name" value="rimI"/>
    <property type="match status" value="1"/>
</dbReference>
<dbReference type="Pfam" id="PF00583">
    <property type="entry name" value="Acetyltransf_1"/>
    <property type="match status" value="1"/>
</dbReference>
<dbReference type="InterPro" id="IPR000182">
    <property type="entry name" value="GNAT_dom"/>
</dbReference>
<dbReference type="InterPro" id="IPR050680">
    <property type="entry name" value="YpeA/RimI_acetyltransf"/>
</dbReference>
<dbReference type="RefSeq" id="WP_011612017.1">
    <property type="nucleotide sequence ID" value="NC_008312.1"/>
</dbReference>
<comment type="similarity">
    <text evidence="1">Belongs to the acetyltransferase family. RimI subfamily.</text>
</comment>
<dbReference type="eggNOG" id="COG0456">
    <property type="taxonomic scope" value="Bacteria"/>
</dbReference>
<proteinExistence type="inferred from homology"/>